<protein>
    <submittedName>
        <fullName evidence="2">Uncharacterized protein</fullName>
    </submittedName>
</protein>
<feature type="region of interest" description="Disordered" evidence="1">
    <location>
        <begin position="1"/>
        <end position="36"/>
    </location>
</feature>
<dbReference type="AlphaFoldDB" id="A0A125W8V9"/>
<dbReference type="HOGENOM" id="CLU_2179772_0_0_9"/>
<organism evidence="2 3">
    <name type="scientific">Enterococcus faecalis TX4248</name>
    <dbReference type="NCBI Taxonomy" id="749495"/>
    <lineage>
        <taxon>Bacteria</taxon>
        <taxon>Bacillati</taxon>
        <taxon>Bacillota</taxon>
        <taxon>Bacilli</taxon>
        <taxon>Lactobacillales</taxon>
        <taxon>Enterococcaceae</taxon>
        <taxon>Enterococcus</taxon>
    </lineage>
</organism>
<evidence type="ECO:0000256" key="1">
    <source>
        <dbReference type="SAM" id="MobiDB-lite"/>
    </source>
</evidence>
<sequence length="118" mass="13320">MSNNRGKSAAERLLGAGKEDTNPTKATTSNEKELKTTHEHIVMNKKNIEKLIKQQGNSKRNADSIRINPILANALKYWTSIGEPEKSKPDVIEETLLKSIPEEYLIKGYEMAKKQNKI</sequence>
<dbReference type="Proteomes" id="UP000004846">
    <property type="component" value="Unassembled WGS sequence"/>
</dbReference>
<dbReference type="EMBL" id="AEBR01000017">
    <property type="protein sequence ID" value="EFM83741.1"/>
    <property type="molecule type" value="Genomic_DNA"/>
</dbReference>
<reference evidence="2 3" key="1">
    <citation type="submission" date="2010-07" db="EMBL/GenBank/DDBJ databases">
        <authorList>
            <person name="Sid Ahmed O."/>
        </authorList>
    </citation>
    <scope>NUCLEOTIDE SEQUENCE [LARGE SCALE GENOMIC DNA]</scope>
    <source>
        <strain evidence="2 3">TX4248</strain>
    </source>
</reference>
<name>A0A125W8V9_ENTFL</name>
<accession>A0A125W8V9</accession>
<comment type="caution">
    <text evidence="2">The sequence shown here is derived from an EMBL/GenBank/DDBJ whole genome shotgun (WGS) entry which is preliminary data.</text>
</comment>
<proteinExistence type="predicted"/>
<evidence type="ECO:0000313" key="2">
    <source>
        <dbReference type="EMBL" id="EFM83741.1"/>
    </source>
</evidence>
<dbReference type="RefSeq" id="WP_002360663.1">
    <property type="nucleotide sequence ID" value="NZ_GL454423.1"/>
</dbReference>
<evidence type="ECO:0000313" key="3">
    <source>
        <dbReference type="Proteomes" id="UP000004846"/>
    </source>
</evidence>
<gene>
    <name evidence="2" type="ORF">HMPREF9498_00624</name>
</gene>